<proteinExistence type="predicted"/>
<dbReference type="EMBL" id="AFNH02001518">
    <property type="protein sequence ID" value="EZG43008.1"/>
    <property type="molecule type" value="Genomic_DNA"/>
</dbReference>
<keyword evidence="1 2" id="KW-0812">Transmembrane</keyword>
<keyword evidence="1" id="KW-0472">Membrane</keyword>
<accession>A0A023AX52</accession>
<name>A0A023AX52_GRENI</name>
<gene>
    <name evidence="2" type="ORF">GNI_197170</name>
</gene>
<feature type="transmembrane region" description="Helical" evidence="1">
    <location>
        <begin position="66"/>
        <end position="87"/>
    </location>
</feature>
<protein>
    <submittedName>
        <fullName evidence="2">Transmembrane protein</fullName>
    </submittedName>
</protein>
<feature type="non-terminal residue" evidence="2">
    <location>
        <position position="374"/>
    </location>
</feature>
<keyword evidence="1" id="KW-1133">Transmembrane helix</keyword>
<keyword evidence="3" id="KW-1185">Reference proteome</keyword>
<evidence type="ECO:0000256" key="1">
    <source>
        <dbReference type="SAM" id="Phobius"/>
    </source>
</evidence>
<dbReference type="GeneID" id="22916336"/>
<dbReference type="Proteomes" id="UP000019763">
    <property type="component" value="Unassembled WGS sequence"/>
</dbReference>
<evidence type="ECO:0000313" key="2">
    <source>
        <dbReference type="EMBL" id="EZG43008.1"/>
    </source>
</evidence>
<organism evidence="2 3">
    <name type="scientific">Gregarina niphandrodes</name>
    <name type="common">Septate eugregarine</name>
    <dbReference type="NCBI Taxonomy" id="110365"/>
    <lineage>
        <taxon>Eukaryota</taxon>
        <taxon>Sar</taxon>
        <taxon>Alveolata</taxon>
        <taxon>Apicomplexa</taxon>
        <taxon>Conoidasida</taxon>
        <taxon>Gregarinasina</taxon>
        <taxon>Eugregarinorida</taxon>
        <taxon>Gregarinidae</taxon>
        <taxon>Gregarina</taxon>
    </lineage>
</organism>
<comment type="caution">
    <text evidence="2">The sequence shown here is derived from an EMBL/GenBank/DDBJ whole genome shotgun (WGS) entry which is preliminary data.</text>
</comment>
<dbReference type="RefSeq" id="XP_011133719.1">
    <property type="nucleotide sequence ID" value="XM_011135417.1"/>
</dbReference>
<sequence>MAKLFKATYFALVTTLFAYSLGASLFPHLASTFFEIYNVVKIINNQLSSLPALLLTEAHRPSYHEVIKISLIFPCFFLPLVCCYSLYHKRQTKLVDDLGNFPTTTTITPTCISPTTDVSVAVMNNNLTSITSALTSILNTLATTTLPPPAPTPSTITIPSAIDTSNIVTTPSGTHLSQLEQISKLLTNNLNQALNTLVRLDCYIKAAKDIPTVNASRDSNSTTDTKLAATMNHVTIANPPKTFTISLPSQPNLANPNPLDDVLPFSTAERLELSEEDLYNLLMKRRAAVRHTKVSAKLLTAEEQELAMTDLCRLARLWKTKRNPTYKFRSFDHESLGTLTEEEAQLPRNNVQEIINARKHALYVARARAAGKLL</sequence>
<dbReference type="VEuPathDB" id="CryptoDB:GNI_197170"/>
<dbReference type="AlphaFoldDB" id="A0A023AX52"/>
<reference evidence="2" key="1">
    <citation type="submission" date="2013-12" db="EMBL/GenBank/DDBJ databases">
        <authorList>
            <person name="Omoto C.K."/>
            <person name="Sibley D."/>
            <person name="Venepally P."/>
            <person name="Hadjithomas M."/>
            <person name="Karamycheva S."/>
            <person name="Brunk B."/>
            <person name="Roos D."/>
            <person name="Caler E."/>
            <person name="Lorenzi H."/>
        </authorList>
    </citation>
    <scope>NUCLEOTIDE SEQUENCE</scope>
</reference>
<evidence type="ECO:0000313" key="3">
    <source>
        <dbReference type="Proteomes" id="UP000019763"/>
    </source>
</evidence>